<dbReference type="AlphaFoldDB" id="A0A9P6UEE3"/>
<evidence type="ECO:0000313" key="2">
    <source>
        <dbReference type="EMBL" id="KAG0288152.1"/>
    </source>
</evidence>
<sequence length="163" mass="18193">MPHYRQSSKNHPVLIQHPFIDAPPLFLSPSLQAYVAEEVFPANIGDDNNQPIDNLAIEVVALHHQQELANAQQVPDLEAQSPSAVAVDESLIANHRRDILLTKLILSVAVYFCPTFIVKPMTPLRFRMTIPIILHLVCAFVALVLVILLIIDPMLPVRLLFPS</sequence>
<protein>
    <submittedName>
        <fullName evidence="2">Uncharacterized protein</fullName>
    </submittedName>
</protein>
<evidence type="ECO:0000313" key="3">
    <source>
        <dbReference type="Proteomes" id="UP000823405"/>
    </source>
</evidence>
<evidence type="ECO:0000256" key="1">
    <source>
        <dbReference type="SAM" id="Phobius"/>
    </source>
</evidence>
<gene>
    <name evidence="2" type="ORF">BGZ97_006900</name>
</gene>
<dbReference type="EMBL" id="JAAAIN010003050">
    <property type="protein sequence ID" value="KAG0288152.1"/>
    <property type="molecule type" value="Genomic_DNA"/>
</dbReference>
<keyword evidence="1" id="KW-0472">Membrane</keyword>
<accession>A0A9P6UEE3</accession>
<organism evidence="2 3">
    <name type="scientific">Linnemannia gamsii</name>
    <dbReference type="NCBI Taxonomy" id="64522"/>
    <lineage>
        <taxon>Eukaryota</taxon>
        <taxon>Fungi</taxon>
        <taxon>Fungi incertae sedis</taxon>
        <taxon>Mucoromycota</taxon>
        <taxon>Mortierellomycotina</taxon>
        <taxon>Mortierellomycetes</taxon>
        <taxon>Mortierellales</taxon>
        <taxon>Mortierellaceae</taxon>
        <taxon>Linnemannia</taxon>
    </lineage>
</organism>
<proteinExistence type="predicted"/>
<keyword evidence="1" id="KW-0812">Transmembrane</keyword>
<keyword evidence="1" id="KW-1133">Transmembrane helix</keyword>
<reference evidence="2" key="1">
    <citation type="journal article" date="2020" name="Fungal Divers.">
        <title>Resolving the Mortierellaceae phylogeny through synthesis of multi-gene phylogenetics and phylogenomics.</title>
        <authorList>
            <person name="Vandepol N."/>
            <person name="Liber J."/>
            <person name="Desiro A."/>
            <person name="Na H."/>
            <person name="Kennedy M."/>
            <person name="Barry K."/>
            <person name="Grigoriev I.V."/>
            <person name="Miller A.N."/>
            <person name="O'Donnell K."/>
            <person name="Stajich J.E."/>
            <person name="Bonito G."/>
        </authorList>
    </citation>
    <scope>NUCLEOTIDE SEQUENCE</scope>
    <source>
        <strain evidence="2">NVP60</strain>
    </source>
</reference>
<name>A0A9P6UEE3_9FUNG</name>
<feature type="transmembrane region" description="Helical" evidence="1">
    <location>
        <begin position="130"/>
        <end position="151"/>
    </location>
</feature>
<dbReference type="OrthoDB" id="2442611at2759"/>
<keyword evidence="3" id="KW-1185">Reference proteome</keyword>
<dbReference type="Proteomes" id="UP000823405">
    <property type="component" value="Unassembled WGS sequence"/>
</dbReference>
<feature type="transmembrane region" description="Helical" evidence="1">
    <location>
        <begin position="100"/>
        <end position="118"/>
    </location>
</feature>
<comment type="caution">
    <text evidence="2">The sequence shown here is derived from an EMBL/GenBank/DDBJ whole genome shotgun (WGS) entry which is preliminary data.</text>
</comment>